<protein>
    <recommendedName>
        <fullName evidence="3">Pectate lyase superfamily protein domain-containing protein</fullName>
    </recommendedName>
</protein>
<dbReference type="EMBL" id="JBHULG010000002">
    <property type="protein sequence ID" value="MFD2545048.1"/>
    <property type="molecule type" value="Genomic_DNA"/>
</dbReference>
<organism evidence="1 2">
    <name type="scientific">Kaistella montana</name>
    <dbReference type="NCBI Taxonomy" id="1849733"/>
    <lineage>
        <taxon>Bacteria</taxon>
        <taxon>Pseudomonadati</taxon>
        <taxon>Bacteroidota</taxon>
        <taxon>Flavobacteriia</taxon>
        <taxon>Flavobacteriales</taxon>
        <taxon>Weeksellaceae</taxon>
        <taxon>Chryseobacterium group</taxon>
        <taxon>Kaistella</taxon>
    </lineage>
</organism>
<proteinExistence type="predicted"/>
<name>A0ABW5K821_9FLAO</name>
<comment type="caution">
    <text evidence="1">The sequence shown here is derived from an EMBL/GenBank/DDBJ whole genome shotgun (WGS) entry which is preliminary data.</text>
</comment>
<evidence type="ECO:0008006" key="3">
    <source>
        <dbReference type="Google" id="ProtNLM"/>
    </source>
</evidence>
<sequence>MKLINFFSIILLLVSIDLYCSNITLRQFGAKADGKADDTWALKRAMIFAQTNHIDIDGEGLKYYVSGNLDLKLSYFSLKNCNFVTSNDYKNQFTLKVDCNQISMSHITFDGGRNTYKDQIEEWEDFSKENNIKSIYPTPGDVFYFVALDENANIDVNNVSMRNVHASSCITVITYGSVNFETMYFENISNKTFHVYHSINEGKYQNGKTYVSNIKSKDVGIIPDRILYKNQIVQNQNLNAMPQASFNFIVSFGEYYLKNAEVMNYGSTGVTSDRNKFFQADYIKISNFSNRTFSNNPSGAIWLEATKKATIKRVDINIQNRDLRDLQFDSSAFALYGVDSEVIIDSLTIKGKYINKGFRGSFEGINKINIKKIMIDGEYKQASALFAMMPNTQIQTQIIIDEMVLNSGVTEFYGIEKVEINSILGVTGKETINFKLPYTLNGREDYSIKANNLPNIYKSQVIKNLKLPFNSKTKNKIKILN</sequence>
<evidence type="ECO:0000313" key="2">
    <source>
        <dbReference type="Proteomes" id="UP001597394"/>
    </source>
</evidence>
<reference evidence="2" key="1">
    <citation type="journal article" date="2019" name="Int. J. Syst. Evol. Microbiol.">
        <title>The Global Catalogue of Microorganisms (GCM) 10K type strain sequencing project: providing services to taxonomists for standard genome sequencing and annotation.</title>
        <authorList>
            <consortium name="The Broad Institute Genomics Platform"/>
            <consortium name="The Broad Institute Genome Sequencing Center for Infectious Disease"/>
            <person name="Wu L."/>
            <person name="Ma J."/>
        </authorList>
    </citation>
    <scope>NUCLEOTIDE SEQUENCE [LARGE SCALE GENOMIC DNA]</scope>
    <source>
        <strain evidence="2">KCTC 52204</strain>
    </source>
</reference>
<dbReference type="InterPro" id="IPR012334">
    <property type="entry name" value="Pectin_lyas_fold"/>
</dbReference>
<evidence type="ECO:0000313" key="1">
    <source>
        <dbReference type="EMBL" id="MFD2545048.1"/>
    </source>
</evidence>
<dbReference type="Gene3D" id="2.160.20.10">
    <property type="entry name" value="Single-stranded right-handed beta-helix, Pectin lyase-like"/>
    <property type="match status" value="1"/>
</dbReference>
<dbReference type="RefSeq" id="WP_255928733.1">
    <property type="nucleotide sequence ID" value="NZ_JANFQP010000002.1"/>
</dbReference>
<keyword evidence="2" id="KW-1185">Reference proteome</keyword>
<gene>
    <name evidence="1" type="ORF">ACFSO8_06185</name>
</gene>
<dbReference type="Proteomes" id="UP001597394">
    <property type="component" value="Unassembled WGS sequence"/>
</dbReference>
<accession>A0ABW5K821</accession>